<proteinExistence type="inferred from homology"/>
<comment type="similarity">
    <text evidence="5">Belongs to the PRA1 family.</text>
</comment>
<sequence>MSEDAGEDFRDVQCATNLRAFHDIRAWCKAVKICGIITSFWLLLSSILLGILVYLIYTKTKDGPIKVGTEEIPVWILYAAAIFITLPLFIYAEVGYILYCTMGISIILILIHASFYNTNSFVLPEVNVDKMTNVNDHSHVAAVEGASNEGISSQRHVLFNDIKDEDN</sequence>
<dbReference type="AlphaFoldDB" id="A0A498SQU0"/>
<protein>
    <recommendedName>
        <fullName evidence="5">PRA1 family protein</fullName>
    </recommendedName>
</protein>
<dbReference type="Proteomes" id="UP000276991">
    <property type="component" value="Unassembled WGS sequence"/>
</dbReference>
<evidence type="ECO:0000313" key="6">
    <source>
        <dbReference type="EMBL" id="VBB34186.1"/>
    </source>
</evidence>
<evidence type="ECO:0000256" key="4">
    <source>
        <dbReference type="ARBA" id="ARBA00023136"/>
    </source>
</evidence>
<dbReference type="Pfam" id="PF03208">
    <property type="entry name" value="PRA1"/>
    <property type="match status" value="1"/>
</dbReference>
<evidence type="ECO:0000256" key="3">
    <source>
        <dbReference type="ARBA" id="ARBA00022989"/>
    </source>
</evidence>
<dbReference type="OrthoDB" id="63113at2759"/>
<evidence type="ECO:0000313" key="7">
    <source>
        <dbReference type="Proteomes" id="UP000276991"/>
    </source>
</evidence>
<dbReference type="InterPro" id="IPR004895">
    <property type="entry name" value="Prenylated_rab_accept_PRA1"/>
</dbReference>
<comment type="subcellular location">
    <subcellularLocation>
        <location evidence="1 5">Membrane</location>
        <topology evidence="1 5">Multi-pass membrane protein</topology>
    </subcellularLocation>
</comment>
<evidence type="ECO:0000256" key="5">
    <source>
        <dbReference type="RuleBase" id="RU363107"/>
    </source>
</evidence>
<evidence type="ECO:0000256" key="1">
    <source>
        <dbReference type="ARBA" id="ARBA00004141"/>
    </source>
</evidence>
<organism evidence="6 7">
    <name type="scientific">Acanthocheilonema viteae</name>
    <name type="common">Filarial nematode worm</name>
    <name type="synonym">Dipetalonema viteae</name>
    <dbReference type="NCBI Taxonomy" id="6277"/>
    <lineage>
        <taxon>Eukaryota</taxon>
        <taxon>Metazoa</taxon>
        <taxon>Ecdysozoa</taxon>
        <taxon>Nematoda</taxon>
        <taxon>Chromadorea</taxon>
        <taxon>Rhabditida</taxon>
        <taxon>Spirurina</taxon>
        <taxon>Spiruromorpha</taxon>
        <taxon>Filarioidea</taxon>
        <taxon>Onchocercidae</taxon>
        <taxon>Acanthocheilonema</taxon>
    </lineage>
</organism>
<dbReference type="STRING" id="6277.A0A498SQU0"/>
<keyword evidence="3 5" id="KW-1133">Transmembrane helix</keyword>
<keyword evidence="4 5" id="KW-0472">Membrane</keyword>
<feature type="transmembrane region" description="Helical" evidence="5">
    <location>
        <begin position="33"/>
        <end position="57"/>
    </location>
</feature>
<evidence type="ECO:0000256" key="2">
    <source>
        <dbReference type="ARBA" id="ARBA00022692"/>
    </source>
</evidence>
<name>A0A498SQU0_ACAVI</name>
<keyword evidence="7" id="KW-1185">Reference proteome</keyword>
<dbReference type="EMBL" id="UPTC01003168">
    <property type="protein sequence ID" value="VBB34186.1"/>
    <property type="molecule type" value="Genomic_DNA"/>
</dbReference>
<feature type="transmembrane region" description="Helical" evidence="5">
    <location>
        <begin position="72"/>
        <end position="91"/>
    </location>
</feature>
<feature type="transmembrane region" description="Helical" evidence="5">
    <location>
        <begin position="96"/>
        <end position="116"/>
    </location>
</feature>
<dbReference type="GO" id="GO:0016020">
    <property type="term" value="C:membrane"/>
    <property type="evidence" value="ECO:0007669"/>
    <property type="project" value="UniProtKB-SubCell"/>
</dbReference>
<accession>A0A498SQU0</accession>
<gene>
    <name evidence="6" type="ORF">NAV_LOCUS8977</name>
</gene>
<keyword evidence="2 5" id="KW-0812">Transmembrane</keyword>
<reference evidence="6 7" key="1">
    <citation type="submission" date="2018-08" db="EMBL/GenBank/DDBJ databases">
        <authorList>
            <person name="Laetsch R D."/>
            <person name="Stevens L."/>
            <person name="Kumar S."/>
            <person name="Blaxter L. M."/>
        </authorList>
    </citation>
    <scope>NUCLEOTIDE SEQUENCE [LARGE SCALE GENOMIC DNA]</scope>
</reference>